<dbReference type="EMBL" id="BMAW01099189">
    <property type="protein sequence ID" value="GFS88795.1"/>
    <property type="molecule type" value="Genomic_DNA"/>
</dbReference>
<accession>A0A8X6N1J6</accession>
<evidence type="ECO:0000256" key="1">
    <source>
        <dbReference type="SAM" id="MobiDB-lite"/>
    </source>
</evidence>
<organism evidence="2 3">
    <name type="scientific">Nephila pilipes</name>
    <name type="common">Giant wood spider</name>
    <name type="synonym">Nephila maculata</name>
    <dbReference type="NCBI Taxonomy" id="299642"/>
    <lineage>
        <taxon>Eukaryota</taxon>
        <taxon>Metazoa</taxon>
        <taxon>Ecdysozoa</taxon>
        <taxon>Arthropoda</taxon>
        <taxon>Chelicerata</taxon>
        <taxon>Arachnida</taxon>
        <taxon>Araneae</taxon>
        <taxon>Araneomorphae</taxon>
        <taxon>Entelegynae</taxon>
        <taxon>Araneoidea</taxon>
        <taxon>Nephilidae</taxon>
        <taxon>Nephila</taxon>
    </lineage>
</organism>
<keyword evidence="3" id="KW-1185">Reference proteome</keyword>
<feature type="region of interest" description="Disordered" evidence="1">
    <location>
        <begin position="89"/>
        <end position="130"/>
    </location>
</feature>
<reference evidence="2" key="1">
    <citation type="submission" date="2020-08" db="EMBL/GenBank/DDBJ databases">
        <title>Multicomponent nature underlies the extraordinary mechanical properties of spider dragline silk.</title>
        <authorList>
            <person name="Kono N."/>
            <person name="Nakamura H."/>
            <person name="Mori M."/>
            <person name="Yoshida Y."/>
            <person name="Ohtoshi R."/>
            <person name="Malay A.D."/>
            <person name="Moran D.A.P."/>
            <person name="Tomita M."/>
            <person name="Numata K."/>
            <person name="Arakawa K."/>
        </authorList>
    </citation>
    <scope>NUCLEOTIDE SEQUENCE</scope>
</reference>
<sequence length="130" mass="14797">MDHALQTSFQEFVSLQFNNSLVHGSLYCRKVLQLSSSIPVAQPIRNTYDNRLEDPGRRILIMDVVTPLRGVSSVRYWVRDSGHQKISRRQGRLRIWEGSPGEEKRKSVGTSGSVGEDNNVDAGWKDLKER</sequence>
<evidence type="ECO:0000313" key="3">
    <source>
        <dbReference type="Proteomes" id="UP000887013"/>
    </source>
</evidence>
<dbReference type="AlphaFoldDB" id="A0A8X6N1J6"/>
<comment type="caution">
    <text evidence="2">The sequence shown here is derived from an EMBL/GenBank/DDBJ whole genome shotgun (WGS) entry which is preliminary data.</text>
</comment>
<dbReference type="Proteomes" id="UP000887013">
    <property type="component" value="Unassembled WGS sequence"/>
</dbReference>
<evidence type="ECO:0000313" key="2">
    <source>
        <dbReference type="EMBL" id="GFS88795.1"/>
    </source>
</evidence>
<name>A0A8X6N1J6_NEPPI</name>
<gene>
    <name evidence="2" type="ORF">NPIL_480531</name>
</gene>
<proteinExistence type="predicted"/>
<protein>
    <submittedName>
        <fullName evidence="2">Uncharacterized protein</fullName>
    </submittedName>
</protein>